<feature type="compositionally biased region" description="Pro residues" evidence="1">
    <location>
        <begin position="211"/>
        <end position="220"/>
    </location>
</feature>
<dbReference type="PROSITE" id="PS51719">
    <property type="entry name" value="G_SEPTIN"/>
    <property type="match status" value="1"/>
</dbReference>
<accession>A0A0D3IST0</accession>
<dbReference type="Gene3D" id="3.40.50.300">
    <property type="entry name" value="P-loop containing nucleotide triphosphate hydrolases"/>
    <property type="match status" value="1"/>
</dbReference>
<feature type="region of interest" description="Disordered" evidence="1">
    <location>
        <begin position="211"/>
        <end position="245"/>
    </location>
</feature>
<dbReference type="GeneID" id="17260512"/>
<dbReference type="STRING" id="2903.R1DIG2"/>
<organism evidence="3 4">
    <name type="scientific">Emiliania huxleyi (strain CCMP1516)</name>
    <dbReference type="NCBI Taxonomy" id="280463"/>
    <lineage>
        <taxon>Eukaryota</taxon>
        <taxon>Haptista</taxon>
        <taxon>Haptophyta</taxon>
        <taxon>Prymnesiophyceae</taxon>
        <taxon>Isochrysidales</taxon>
        <taxon>Noelaerhabdaceae</taxon>
        <taxon>Emiliania</taxon>
    </lineage>
</organism>
<evidence type="ECO:0000256" key="1">
    <source>
        <dbReference type="SAM" id="MobiDB-lite"/>
    </source>
</evidence>
<dbReference type="AlphaFoldDB" id="A0A0D3IST0"/>
<feature type="compositionally biased region" description="Low complexity" evidence="1">
    <location>
        <begin position="221"/>
        <end position="230"/>
    </location>
</feature>
<evidence type="ECO:0000313" key="4">
    <source>
        <dbReference type="Proteomes" id="UP000013827"/>
    </source>
</evidence>
<sequence>MEHGRPMQSLGLTAQLEAEWRRAGLSFRVMLVGESGLGKSTFTRALFRPFVPDNELSANDAGAKEALRARTTEIREVVFTVENDGFPIEFSVVDCPGYGDSVDSTEWIDSIVGDITRRFASHYDSNHASGASVGNGLQRDGMVHACLYFIAAHRLKGADIEFMKRLQPYVNIVPVIAKSDTMTVGERDAFRRLILSELKAARVSMFELAPPPAVASPPPSARGAASKKGAPTPPPSPPSRAPLGEFGERILSSVIPQINS</sequence>
<protein>
    <recommendedName>
        <fullName evidence="2">Septin-type G domain-containing protein</fullName>
    </recommendedName>
</protein>
<keyword evidence="4" id="KW-1185">Reference proteome</keyword>
<dbReference type="InterPro" id="IPR030379">
    <property type="entry name" value="G_SEPTIN_dom"/>
</dbReference>
<proteinExistence type="predicted"/>
<evidence type="ECO:0000313" key="3">
    <source>
        <dbReference type="EnsemblProtists" id="EOD14315"/>
    </source>
</evidence>
<dbReference type="Proteomes" id="UP000013827">
    <property type="component" value="Unassembled WGS sequence"/>
</dbReference>
<dbReference type="HOGENOM" id="CLU_1071320_0_0_1"/>
<dbReference type="InterPro" id="IPR027417">
    <property type="entry name" value="P-loop_NTPase"/>
</dbReference>
<dbReference type="Pfam" id="PF00735">
    <property type="entry name" value="Septin"/>
    <property type="match status" value="1"/>
</dbReference>
<reference evidence="4" key="1">
    <citation type="journal article" date="2013" name="Nature">
        <title>Pan genome of the phytoplankton Emiliania underpins its global distribution.</title>
        <authorList>
            <person name="Read B.A."/>
            <person name="Kegel J."/>
            <person name="Klute M.J."/>
            <person name="Kuo A."/>
            <person name="Lefebvre S.C."/>
            <person name="Maumus F."/>
            <person name="Mayer C."/>
            <person name="Miller J."/>
            <person name="Monier A."/>
            <person name="Salamov A."/>
            <person name="Young J."/>
            <person name="Aguilar M."/>
            <person name="Claverie J.M."/>
            <person name="Frickenhaus S."/>
            <person name="Gonzalez K."/>
            <person name="Herman E.K."/>
            <person name="Lin Y.C."/>
            <person name="Napier J."/>
            <person name="Ogata H."/>
            <person name="Sarno A.F."/>
            <person name="Shmutz J."/>
            <person name="Schroeder D."/>
            <person name="de Vargas C."/>
            <person name="Verret F."/>
            <person name="von Dassow P."/>
            <person name="Valentin K."/>
            <person name="Van de Peer Y."/>
            <person name="Wheeler G."/>
            <person name="Dacks J.B."/>
            <person name="Delwiche C.F."/>
            <person name="Dyhrman S.T."/>
            <person name="Glockner G."/>
            <person name="John U."/>
            <person name="Richards T."/>
            <person name="Worden A.Z."/>
            <person name="Zhang X."/>
            <person name="Grigoriev I.V."/>
            <person name="Allen A.E."/>
            <person name="Bidle K."/>
            <person name="Borodovsky M."/>
            <person name="Bowler C."/>
            <person name="Brownlee C."/>
            <person name="Cock J.M."/>
            <person name="Elias M."/>
            <person name="Gladyshev V.N."/>
            <person name="Groth M."/>
            <person name="Guda C."/>
            <person name="Hadaegh A."/>
            <person name="Iglesias-Rodriguez M.D."/>
            <person name="Jenkins J."/>
            <person name="Jones B.M."/>
            <person name="Lawson T."/>
            <person name="Leese F."/>
            <person name="Lindquist E."/>
            <person name="Lobanov A."/>
            <person name="Lomsadze A."/>
            <person name="Malik S.B."/>
            <person name="Marsh M.E."/>
            <person name="Mackinder L."/>
            <person name="Mock T."/>
            <person name="Mueller-Roeber B."/>
            <person name="Pagarete A."/>
            <person name="Parker M."/>
            <person name="Probert I."/>
            <person name="Quesneville H."/>
            <person name="Raines C."/>
            <person name="Rensing S.A."/>
            <person name="Riano-Pachon D.M."/>
            <person name="Richier S."/>
            <person name="Rokitta S."/>
            <person name="Shiraiwa Y."/>
            <person name="Soanes D.M."/>
            <person name="van der Giezen M."/>
            <person name="Wahlund T.M."/>
            <person name="Williams B."/>
            <person name="Wilson W."/>
            <person name="Wolfe G."/>
            <person name="Wurch L.L."/>
        </authorList>
    </citation>
    <scope>NUCLEOTIDE SEQUENCE</scope>
</reference>
<dbReference type="SUPFAM" id="SSF52540">
    <property type="entry name" value="P-loop containing nucleoside triphosphate hydrolases"/>
    <property type="match status" value="1"/>
</dbReference>
<dbReference type="PaxDb" id="2903-EOD14315"/>
<dbReference type="EnsemblProtists" id="EOD14315">
    <property type="protein sequence ID" value="EOD14315"/>
    <property type="gene ID" value="EMIHUDRAFT_436840"/>
</dbReference>
<dbReference type="GO" id="GO:0005525">
    <property type="term" value="F:GTP binding"/>
    <property type="evidence" value="ECO:0007669"/>
    <property type="project" value="InterPro"/>
</dbReference>
<dbReference type="PANTHER" id="PTHR18884">
    <property type="entry name" value="SEPTIN"/>
    <property type="match status" value="1"/>
</dbReference>
<evidence type="ECO:0000259" key="2">
    <source>
        <dbReference type="PROSITE" id="PS51719"/>
    </source>
</evidence>
<feature type="domain" description="Septin-type G" evidence="2">
    <location>
        <begin position="23"/>
        <end position="260"/>
    </location>
</feature>
<dbReference type="KEGG" id="ehx:EMIHUDRAFT_436840"/>
<dbReference type="OMA" id="HNINIHY"/>
<dbReference type="RefSeq" id="XP_005766744.1">
    <property type="nucleotide sequence ID" value="XM_005766687.1"/>
</dbReference>
<dbReference type="eggNOG" id="KOG1547">
    <property type="taxonomic scope" value="Eukaryota"/>
</dbReference>
<reference evidence="3" key="2">
    <citation type="submission" date="2024-10" db="UniProtKB">
        <authorList>
            <consortium name="EnsemblProtists"/>
        </authorList>
    </citation>
    <scope>IDENTIFICATION</scope>
</reference>
<name>A0A0D3IST0_EMIH1</name>
<feature type="compositionally biased region" description="Pro residues" evidence="1">
    <location>
        <begin position="231"/>
        <end position="240"/>
    </location>
</feature>